<dbReference type="SUPFAM" id="SSF54626">
    <property type="entry name" value="Chalcone isomerase"/>
    <property type="match status" value="1"/>
</dbReference>
<gene>
    <name evidence="3" type="ORF">HNP55_001546</name>
</gene>
<dbReference type="InterPro" id="IPR036298">
    <property type="entry name" value="Chalcone_isomerase_sf"/>
</dbReference>
<evidence type="ECO:0000313" key="4">
    <source>
        <dbReference type="Proteomes" id="UP000562027"/>
    </source>
</evidence>
<dbReference type="PROSITE" id="PS51257">
    <property type="entry name" value="PROKAR_LIPOPROTEIN"/>
    <property type="match status" value="1"/>
</dbReference>
<name>A0A840LCI3_9BURK</name>
<dbReference type="Pfam" id="PF16036">
    <property type="entry name" value="Chalcone_3"/>
    <property type="match status" value="1"/>
</dbReference>
<accession>A0A840LCI3</accession>
<protein>
    <recommendedName>
        <fullName evidence="2">Chalcone isomerase domain-containing protein</fullName>
    </recommendedName>
</protein>
<evidence type="ECO:0000313" key="3">
    <source>
        <dbReference type="EMBL" id="MBB4843027.1"/>
    </source>
</evidence>
<dbReference type="InterPro" id="IPR016087">
    <property type="entry name" value="Chalcone_isomerase"/>
</dbReference>
<feature type="domain" description="Chalcone isomerase" evidence="2">
    <location>
        <begin position="22"/>
        <end position="189"/>
    </location>
</feature>
<feature type="signal peptide" evidence="1">
    <location>
        <begin position="1"/>
        <end position="19"/>
    </location>
</feature>
<comment type="caution">
    <text evidence="3">The sequence shown here is derived from an EMBL/GenBank/DDBJ whole genome shotgun (WGS) entry which is preliminary data.</text>
</comment>
<keyword evidence="1" id="KW-0732">Signal</keyword>
<evidence type="ECO:0000259" key="2">
    <source>
        <dbReference type="Pfam" id="PF16036"/>
    </source>
</evidence>
<sequence>MRAFFVAAALTLAAAMACAETVEVAGVKYETEVEIGKQPAHLNGAGIRYKAVFKVYTAALYLGSKSSNVETVLGSNTVKRMHITMLREVDGTELGKLFTKGIEQNATRDEFTKAINGVLRVGEIFSSRKSLAAGEHFSVDYIPGTGSVIQLNGKVMGAPIKEPEFYAAFLRVWLGKAPADEFLKDALLGVPRGRQR</sequence>
<proteinExistence type="predicted"/>
<evidence type="ECO:0000256" key="1">
    <source>
        <dbReference type="SAM" id="SignalP"/>
    </source>
</evidence>
<dbReference type="EMBL" id="JACHLP010000003">
    <property type="protein sequence ID" value="MBB4843027.1"/>
    <property type="molecule type" value="Genomic_DNA"/>
</dbReference>
<dbReference type="Gene3D" id="3.50.70.10">
    <property type="match status" value="1"/>
</dbReference>
<dbReference type="AlphaFoldDB" id="A0A840LCI3"/>
<dbReference type="InterPro" id="IPR016088">
    <property type="entry name" value="Chalcone_isomerase_3-sand"/>
</dbReference>
<keyword evidence="4" id="KW-1185">Reference proteome</keyword>
<dbReference type="GO" id="GO:0016872">
    <property type="term" value="F:intramolecular lyase activity"/>
    <property type="evidence" value="ECO:0007669"/>
    <property type="project" value="InterPro"/>
</dbReference>
<feature type="chain" id="PRO_5032709632" description="Chalcone isomerase domain-containing protein" evidence="1">
    <location>
        <begin position="20"/>
        <end position="196"/>
    </location>
</feature>
<dbReference type="RefSeq" id="WP_184297938.1">
    <property type="nucleotide sequence ID" value="NZ_JACHLP010000003.1"/>
</dbReference>
<dbReference type="Proteomes" id="UP000562027">
    <property type="component" value="Unassembled WGS sequence"/>
</dbReference>
<reference evidence="3 4" key="1">
    <citation type="submission" date="2020-08" db="EMBL/GenBank/DDBJ databases">
        <title>Functional genomics of gut bacteria from endangered species of beetles.</title>
        <authorList>
            <person name="Carlos-Shanley C."/>
        </authorList>
    </citation>
    <scope>NUCLEOTIDE SEQUENCE [LARGE SCALE GENOMIC DNA]</scope>
    <source>
        <strain evidence="3 4">S00239</strain>
    </source>
</reference>
<organism evidence="3 4">
    <name type="scientific">Roseateles oligotrophus</name>
    <dbReference type="NCBI Taxonomy" id="1769250"/>
    <lineage>
        <taxon>Bacteria</taxon>
        <taxon>Pseudomonadati</taxon>
        <taxon>Pseudomonadota</taxon>
        <taxon>Betaproteobacteria</taxon>
        <taxon>Burkholderiales</taxon>
        <taxon>Sphaerotilaceae</taxon>
        <taxon>Roseateles</taxon>
    </lineage>
</organism>